<dbReference type="AlphaFoldDB" id="C7RJ96"/>
<feature type="compositionally biased region" description="Low complexity" evidence="1">
    <location>
        <begin position="286"/>
        <end position="300"/>
    </location>
</feature>
<evidence type="ECO:0000313" key="3">
    <source>
        <dbReference type="EMBL" id="ACV36707.1"/>
    </source>
</evidence>
<sequence>MASATASRADREAQLLDGLDAASPWAAVFENTGLAVAVLNADFVFLRVNSRYAAANDQAPEFFPGRNYFEIFPQTTVEAIFRRVRDSGIAQAVTRRPGTADLGATGEIGACCWSLTPFADDTPTRTTRYLVLTIPLLGGVPAAANAAHPAAADRDPAETALHAGERRFRGLFESLTAGFALHEIVLDADGQACDYRFLEVNPAFEAITGLTRSAILGRCARTLLQPPDSRWLARYANVALTGDCAQFDDFSNDLGRHYRITVYCPEPGQFAVLYDDVTTITRPAPAEPVAEPLAEPVVEPSPGSAA</sequence>
<dbReference type="STRING" id="522306.CAP2UW1_3448"/>
<reference evidence="3" key="1">
    <citation type="submission" date="2009-08" db="EMBL/GenBank/DDBJ databases">
        <authorList>
            <consortium name="US DOE Joint Genome Institute"/>
            <person name="Lucas S."/>
            <person name="Copeland A."/>
            <person name="Lapidus A."/>
            <person name="Glavina del Rio T."/>
            <person name="Dalin E."/>
            <person name="Tice H."/>
            <person name="Bruce D."/>
            <person name="Barry K."/>
            <person name="Pitluck S."/>
            <person name="Lowry S."/>
            <person name="Larimer F."/>
            <person name="Land M."/>
            <person name="Hauser L."/>
            <person name="Kyrpides N."/>
            <person name="Ivanova N."/>
            <person name="McMahon K.D."/>
            <person name="Hugenholtz P."/>
        </authorList>
    </citation>
    <scope>NUCLEOTIDE SEQUENCE</scope>
    <source>
        <strain evidence="3">UW-1</strain>
    </source>
</reference>
<gene>
    <name evidence="3" type="ordered locus">CAP2UW1_3448</name>
</gene>
<dbReference type="NCBIfam" id="TIGR00229">
    <property type="entry name" value="sensory_box"/>
    <property type="match status" value="1"/>
</dbReference>
<evidence type="ECO:0000259" key="2">
    <source>
        <dbReference type="PROSITE" id="PS50112"/>
    </source>
</evidence>
<dbReference type="EMBL" id="CP001715">
    <property type="protein sequence ID" value="ACV36707.1"/>
    <property type="molecule type" value="Genomic_DNA"/>
</dbReference>
<dbReference type="OrthoDB" id="8552871at2"/>
<proteinExistence type="predicted"/>
<dbReference type="KEGG" id="app:CAP2UW1_3448"/>
<organism evidence="3">
    <name type="scientific">Accumulibacter regalis</name>
    <dbReference type="NCBI Taxonomy" id="522306"/>
    <lineage>
        <taxon>Bacteria</taxon>
        <taxon>Pseudomonadati</taxon>
        <taxon>Pseudomonadota</taxon>
        <taxon>Betaproteobacteria</taxon>
        <taxon>Candidatus Accumulibacter</taxon>
    </lineage>
</organism>
<dbReference type="eggNOG" id="COG4191">
    <property type="taxonomic scope" value="Bacteria"/>
</dbReference>
<dbReference type="CDD" id="cd00130">
    <property type="entry name" value="PAS"/>
    <property type="match status" value="1"/>
</dbReference>
<reference evidence="3" key="2">
    <citation type="submission" date="2009-09" db="EMBL/GenBank/DDBJ databases">
        <title>Complete sequence of chromosome of Candidatus Accumulibacter phosphatis clade IIA str. UW-1.</title>
        <authorList>
            <consortium name="US DOE Joint Genome Institute"/>
            <person name="Martin H.G."/>
            <person name="Ivanova N."/>
            <person name="Kunin V."/>
            <person name="Warnecke F."/>
            <person name="Barry K."/>
            <person name="He S."/>
            <person name="Salamov A."/>
            <person name="Szeto E."/>
            <person name="Dalin E."/>
            <person name="Pangilinan J.L."/>
            <person name="Lapidus A."/>
            <person name="Lowry S."/>
            <person name="Kyrpides N.C."/>
            <person name="McMahon K.D."/>
            <person name="Hugenholtz P."/>
        </authorList>
    </citation>
    <scope>NUCLEOTIDE SEQUENCE [LARGE SCALE GENOMIC DNA]</scope>
    <source>
        <strain evidence="3">UW-1</strain>
    </source>
</reference>
<evidence type="ECO:0000256" key="1">
    <source>
        <dbReference type="SAM" id="MobiDB-lite"/>
    </source>
</evidence>
<dbReference type="SUPFAM" id="SSF55785">
    <property type="entry name" value="PYP-like sensor domain (PAS domain)"/>
    <property type="match status" value="2"/>
</dbReference>
<protein>
    <submittedName>
        <fullName evidence="3">Putative PAS/PAC sensor protein</fullName>
    </submittedName>
</protein>
<name>C7RJ96_ACCRE</name>
<dbReference type="HOGENOM" id="CLU_907994_0_0_4"/>
<dbReference type="InterPro" id="IPR035965">
    <property type="entry name" value="PAS-like_dom_sf"/>
</dbReference>
<dbReference type="Gene3D" id="3.30.450.20">
    <property type="entry name" value="PAS domain"/>
    <property type="match status" value="2"/>
</dbReference>
<dbReference type="InterPro" id="IPR000014">
    <property type="entry name" value="PAS"/>
</dbReference>
<dbReference type="Pfam" id="PF13188">
    <property type="entry name" value="PAS_8"/>
    <property type="match status" value="1"/>
</dbReference>
<dbReference type="PROSITE" id="PS50112">
    <property type="entry name" value="PAS"/>
    <property type="match status" value="1"/>
</dbReference>
<feature type="region of interest" description="Disordered" evidence="1">
    <location>
        <begin position="286"/>
        <end position="306"/>
    </location>
</feature>
<accession>C7RJ96</accession>
<feature type="domain" description="PAS" evidence="2">
    <location>
        <begin position="184"/>
        <end position="243"/>
    </location>
</feature>
<dbReference type="SMART" id="SM00091">
    <property type="entry name" value="PAS"/>
    <property type="match status" value="2"/>
</dbReference>